<keyword evidence="3" id="KW-1185">Reference proteome</keyword>
<dbReference type="EMBL" id="CCKQ01000468">
    <property type="protein sequence ID" value="CDW71545.1"/>
    <property type="molecule type" value="Genomic_DNA"/>
</dbReference>
<evidence type="ECO:0000313" key="3">
    <source>
        <dbReference type="Proteomes" id="UP000039865"/>
    </source>
</evidence>
<dbReference type="InParanoid" id="A0A077ZQ81"/>
<organism evidence="2 3">
    <name type="scientific">Stylonychia lemnae</name>
    <name type="common">Ciliate</name>
    <dbReference type="NCBI Taxonomy" id="5949"/>
    <lineage>
        <taxon>Eukaryota</taxon>
        <taxon>Sar</taxon>
        <taxon>Alveolata</taxon>
        <taxon>Ciliophora</taxon>
        <taxon>Intramacronucleata</taxon>
        <taxon>Spirotrichea</taxon>
        <taxon>Stichotrichia</taxon>
        <taxon>Sporadotrichida</taxon>
        <taxon>Oxytrichidae</taxon>
        <taxon>Stylonychinae</taxon>
        <taxon>Stylonychia</taxon>
    </lineage>
</organism>
<evidence type="ECO:0000313" key="2">
    <source>
        <dbReference type="EMBL" id="CDW71545.1"/>
    </source>
</evidence>
<reference evidence="2 3" key="1">
    <citation type="submission" date="2014-06" db="EMBL/GenBank/DDBJ databases">
        <authorList>
            <person name="Swart Estienne"/>
        </authorList>
    </citation>
    <scope>NUCLEOTIDE SEQUENCE [LARGE SCALE GENOMIC DNA]</scope>
    <source>
        <strain evidence="2 3">130c</strain>
    </source>
</reference>
<feature type="compositionally biased region" description="Basic and acidic residues" evidence="1">
    <location>
        <begin position="110"/>
        <end position="119"/>
    </location>
</feature>
<dbReference type="AlphaFoldDB" id="A0A077ZQ81"/>
<gene>
    <name evidence="2" type="primary">Contig19688.g20884</name>
    <name evidence="2" type="ORF">STYLEM_491</name>
</gene>
<protein>
    <submittedName>
        <fullName evidence="2">Uncharacterized protein</fullName>
    </submittedName>
</protein>
<sequence length="341" mass="39733">MGNHKQGDSKNRSQVSNRKTSSSKVYGFQDETTNIPCSTGISQEEVVSKINILWSKKKEMWQQKQEEILKNKQTKTIDSVQLPDRKTPRIKKNCKNQEETKQSQNVMLSEKSKNNDRYYLENIQKRRASKEYERGQTFRERKRSKSKKDDEQSTSCTSKRDENLFKQISSSKLFREDSTLIEDLKLHFQDEDVQCFDSYMNESQTNNSNLYGLPQMRKSNSMSHFEQYSNNYWDKVQSTVNTSQNLLSHQSQYASTTKMNLRKNQDPKLTPRQILSQYRIASGSGSISRQNKESQATLISSGKSTNKGYMEYRAQLEKQVSDFTCAQLQKLKKKQSSAKLF</sequence>
<name>A0A077ZQ81_STYLE</name>
<dbReference type="Proteomes" id="UP000039865">
    <property type="component" value="Unassembled WGS sequence"/>
</dbReference>
<feature type="compositionally biased region" description="Basic and acidic residues" evidence="1">
    <location>
        <begin position="1"/>
        <end position="11"/>
    </location>
</feature>
<feature type="region of interest" description="Disordered" evidence="1">
    <location>
        <begin position="69"/>
        <end position="158"/>
    </location>
</feature>
<feature type="region of interest" description="Disordered" evidence="1">
    <location>
        <begin position="1"/>
        <end position="33"/>
    </location>
</feature>
<proteinExistence type="predicted"/>
<evidence type="ECO:0000256" key="1">
    <source>
        <dbReference type="SAM" id="MobiDB-lite"/>
    </source>
</evidence>
<feature type="compositionally biased region" description="Basic and acidic residues" evidence="1">
    <location>
        <begin position="129"/>
        <end position="139"/>
    </location>
</feature>
<accession>A0A077ZQ81</accession>
<feature type="compositionally biased region" description="Polar residues" evidence="1">
    <location>
        <begin position="12"/>
        <end position="33"/>
    </location>
</feature>